<dbReference type="InterPro" id="IPR002464">
    <property type="entry name" value="DNA/RNA_helicase_DEAH_CS"/>
</dbReference>
<dbReference type="SUPFAM" id="SSF46934">
    <property type="entry name" value="UBA-like"/>
    <property type="match status" value="2"/>
</dbReference>
<proteinExistence type="inferred from homology"/>
<sequence>MPPKKPAKASDKPKEPAAAGGASSGGKGKAKAAPAAPAAGSSSGGGSSKGKGAQKGAEAPAVQEPPRPTVNEIIGGKGWTGKLPVTIFYELTVRNHWEKPEYFNRQSKEGHRSTVTIRYKNTKTRETEEIRFEPPTGLKTVPDCFPTALEARHFTATYALHRVYSGRNLQYALPPTHRPYWQAFEAIKKEDVKQGKESKYSEDPFQVQRDKIAADAERAAAREKAAVAGTVAAAGASALSSSQVPKGWAGSPLVNMGKATRSAVEKFIRLNKDWRHDAAGMDKATKATVVKELVGAGFRVSHAEEACEWATNLEDALEWLLIHVPEDDMPPKYLPDNYTVGAVAFVTDSLAREYAAKRLSAAGYPFEAAREALAACGDNETRAAEILMQTLVYGQPKRRAVNEEEDLITFDDEPMVTSQEWKEEQDSLEAIYADKYTRISSDTCHIKLDVSSPKLPPKLILEVRKPCSGSYPEEMPVWAVISEPVLPSHVRLSLIRRIAEYAESLKGEVMIFAVVDWLENSIEEMADRPGKLRELSSVVAGAATIRTARKTVMPRKKGVRHRTNPINWTAGLPEALEMMKIAEGRQDTMEGRRMMQIRRSLPAWGLRAHIADTVNCTPVTVISGETGSGKSTQCVQFILDDFIEREIGTAARIICTQPRRISAIGLAERVSAERCSTVGGEVGYAIRGESKVGADTRIIFMTTGVLLRRLHDGDGLSDVSHVFIDEVHERSLDSDFLLVLMKRLLAKRKDLKLVLMSATLNARVFADYFGDVEIINIEGRTFPVNDFYLDDVVKMTGFEAYSSGGGGRSKPSEEEMIGIDPAIGAQIRALGQGVNYDLIAATVQAIDDDLGEKEGSILIFLSGTLEIQRTLNAINNLSDNYHYLALPLHASLIPADQRRVFPRPPKGQRKVICATNVAETSITIEDIVAVIDTGRVKETMFDPDTRMIRLAETWASRASCKQRRGRAGRVREGNCYKLYTRYAEENRMQAETTPEIKRVPLENICLTIKAMGVKDVGNFLQSALTPPDTRTVDAAITTLTRMGALKDDDLTGLGKHLSTIPADVRSAKLMIYGAIFGCVEAALTISAILAVKSPFVVPKEKREESRLARTSFGGGHGDLIADYRAYDEWSTMRQNTKAGELRRWCDENMLSQGTLNDIRSNKSQYISSLQEIGFLPFDYDSANSDASPSSLNSHNGNDGLVRAIVASAFSPQIARIQMPEKRYASTMSGAKELDPEAKTIKYFTEAERAFLHPSSTLFDAQSFPGGATFMAYANKVATGKVYLRDVTPVSSYGLLLFGGALELDVGGRGCKVDGWVRIKCWLRIGVLVRCLRALLDEELLRKVEDPAVDVAGGEAARLVRRLIEFDGMDPA</sequence>
<keyword evidence="13" id="KW-1185">Reference proteome</keyword>
<dbReference type="PANTHER" id="PTHR18934">
    <property type="entry name" value="ATP-DEPENDENT RNA HELICASE"/>
    <property type="match status" value="1"/>
</dbReference>
<evidence type="ECO:0000256" key="1">
    <source>
        <dbReference type="ARBA" id="ARBA00022741"/>
    </source>
</evidence>
<dbReference type="InterPro" id="IPR059023">
    <property type="entry name" value="RNA_hel_CTD"/>
</dbReference>
<dbReference type="InterPro" id="IPR006575">
    <property type="entry name" value="RWD_dom"/>
</dbReference>
<dbReference type="GO" id="GO:0005524">
    <property type="term" value="F:ATP binding"/>
    <property type="evidence" value="ECO:0007669"/>
    <property type="project" value="UniProtKB-KW"/>
</dbReference>
<dbReference type="SUPFAM" id="SSF52540">
    <property type="entry name" value="P-loop containing nucleoside triphosphate hydrolases"/>
    <property type="match status" value="1"/>
</dbReference>
<dbReference type="Pfam" id="PF21010">
    <property type="entry name" value="HA2_C"/>
    <property type="match status" value="1"/>
</dbReference>
<dbReference type="InterPro" id="IPR007502">
    <property type="entry name" value="Helicase-assoc_dom"/>
</dbReference>
<evidence type="ECO:0000313" key="13">
    <source>
        <dbReference type="Proteomes" id="UP001375240"/>
    </source>
</evidence>
<feature type="compositionally biased region" description="Low complexity" evidence="7">
    <location>
        <begin position="50"/>
        <end position="61"/>
    </location>
</feature>
<dbReference type="Pfam" id="PF07717">
    <property type="entry name" value="OB_NTP_bind"/>
    <property type="match status" value="1"/>
</dbReference>
<evidence type="ECO:0000256" key="4">
    <source>
        <dbReference type="ARBA" id="ARBA00022840"/>
    </source>
</evidence>
<feature type="domain" description="RWD" evidence="9">
    <location>
        <begin position="423"/>
        <end position="525"/>
    </location>
</feature>
<dbReference type="InterPro" id="IPR011709">
    <property type="entry name" value="DEAD-box_helicase_OB_fold"/>
</dbReference>
<dbReference type="InterPro" id="IPR001650">
    <property type="entry name" value="Helicase_C-like"/>
</dbReference>
<organism evidence="12 13">
    <name type="scientific">Orbilia brochopaga</name>
    <dbReference type="NCBI Taxonomy" id="3140254"/>
    <lineage>
        <taxon>Eukaryota</taxon>
        <taxon>Fungi</taxon>
        <taxon>Dikarya</taxon>
        <taxon>Ascomycota</taxon>
        <taxon>Pezizomycotina</taxon>
        <taxon>Orbiliomycetes</taxon>
        <taxon>Orbiliales</taxon>
        <taxon>Orbiliaceae</taxon>
        <taxon>Orbilia</taxon>
    </lineage>
</organism>
<dbReference type="SMART" id="SM00490">
    <property type="entry name" value="HELICc"/>
    <property type="match status" value="1"/>
</dbReference>
<dbReference type="Pfam" id="PF00271">
    <property type="entry name" value="Helicase_C"/>
    <property type="match status" value="1"/>
</dbReference>
<dbReference type="GO" id="GO:0016787">
    <property type="term" value="F:hydrolase activity"/>
    <property type="evidence" value="ECO:0007669"/>
    <property type="project" value="UniProtKB-KW"/>
</dbReference>
<evidence type="ECO:0000256" key="3">
    <source>
        <dbReference type="ARBA" id="ARBA00022806"/>
    </source>
</evidence>
<evidence type="ECO:0000256" key="2">
    <source>
        <dbReference type="ARBA" id="ARBA00022801"/>
    </source>
</evidence>
<dbReference type="EMBL" id="JAVHNQ010000001">
    <property type="protein sequence ID" value="KAK6359691.1"/>
    <property type="molecule type" value="Genomic_DNA"/>
</dbReference>
<dbReference type="CDD" id="cd17917">
    <property type="entry name" value="DEXHc_RHA-like"/>
    <property type="match status" value="1"/>
</dbReference>
<dbReference type="Pfam" id="PF05773">
    <property type="entry name" value="RWD"/>
    <property type="match status" value="1"/>
</dbReference>
<dbReference type="SMART" id="SM00165">
    <property type="entry name" value="UBA"/>
    <property type="match status" value="2"/>
</dbReference>
<dbReference type="InterPro" id="IPR015940">
    <property type="entry name" value="UBA"/>
</dbReference>
<dbReference type="PROSITE" id="PS51194">
    <property type="entry name" value="HELICASE_CTER"/>
    <property type="match status" value="1"/>
</dbReference>
<comment type="similarity">
    <text evidence="6">Belongs to the DExH box helicase family.</text>
</comment>
<evidence type="ECO:0000313" key="12">
    <source>
        <dbReference type="EMBL" id="KAK6359691.1"/>
    </source>
</evidence>
<keyword evidence="4" id="KW-0067">ATP-binding</keyword>
<protein>
    <recommendedName>
        <fullName evidence="14">P-loop containing nucleoside triphosphate hydrolase protein</fullName>
    </recommendedName>
</protein>
<dbReference type="Proteomes" id="UP001375240">
    <property type="component" value="Unassembled WGS sequence"/>
</dbReference>
<accession>A0AAV9VFI6</accession>
<dbReference type="PROSITE" id="PS00690">
    <property type="entry name" value="DEAH_ATP_HELICASE"/>
    <property type="match status" value="1"/>
</dbReference>
<dbReference type="SMART" id="SM00847">
    <property type="entry name" value="HA2"/>
    <property type="match status" value="1"/>
</dbReference>
<feature type="region of interest" description="Disordered" evidence="7">
    <location>
        <begin position="1"/>
        <end position="76"/>
    </location>
</feature>
<dbReference type="GO" id="GO:0004386">
    <property type="term" value="F:helicase activity"/>
    <property type="evidence" value="ECO:0007669"/>
    <property type="project" value="UniProtKB-KW"/>
</dbReference>
<dbReference type="InterPro" id="IPR027417">
    <property type="entry name" value="P-loop_NTPase"/>
</dbReference>
<dbReference type="CDD" id="cd18791">
    <property type="entry name" value="SF2_C_RHA"/>
    <property type="match status" value="1"/>
</dbReference>
<evidence type="ECO:0000259" key="10">
    <source>
        <dbReference type="PROSITE" id="PS51192"/>
    </source>
</evidence>
<gene>
    <name evidence="12" type="ORF">TWF696_000833</name>
</gene>
<evidence type="ECO:0000256" key="5">
    <source>
        <dbReference type="ARBA" id="ARBA00022884"/>
    </source>
</evidence>
<dbReference type="Pfam" id="PF26026">
    <property type="entry name" value="RNA_hel_CTD"/>
    <property type="match status" value="1"/>
</dbReference>
<dbReference type="FunFam" id="3.40.50.300:FF:000526">
    <property type="entry name" value="DExH-box ATP-dependent RNA helicase DExH3"/>
    <property type="match status" value="1"/>
</dbReference>
<dbReference type="GO" id="GO:1990904">
    <property type="term" value="C:ribonucleoprotein complex"/>
    <property type="evidence" value="ECO:0007669"/>
    <property type="project" value="UniProtKB-ARBA"/>
</dbReference>
<dbReference type="InterPro" id="IPR011545">
    <property type="entry name" value="DEAD/DEAH_box_helicase_dom"/>
</dbReference>
<dbReference type="FunFam" id="3.40.50.300:FF:000868">
    <property type="entry name" value="DEAD/DEAH box helicase, putative"/>
    <property type="match status" value="1"/>
</dbReference>
<name>A0AAV9VFI6_9PEZI</name>
<dbReference type="Gene3D" id="3.10.110.10">
    <property type="entry name" value="Ubiquitin Conjugating Enzyme"/>
    <property type="match status" value="1"/>
</dbReference>
<dbReference type="Gene3D" id="1.20.120.1080">
    <property type="match status" value="1"/>
</dbReference>
<dbReference type="SMART" id="SM00591">
    <property type="entry name" value="RWD"/>
    <property type="match status" value="1"/>
</dbReference>
<dbReference type="InterPro" id="IPR009060">
    <property type="entry name" value="UBA-like_sf"/>
</dbReference>
<feature type="domain" description="Helicase C-terminal" evidence="11">
    <location>
        <begin position="845"/>
        <end position="1012"/>
    </location>
</feature>
<evidence type="ECO:0000259" key="11">
    <source>
        <dbReference type="PROSITE" id="PS51194"/>
    </source>
</evidence>
<reference evidence="12 13" key="1">
    <citation type="submission" date="2019-10" db="EMBL/GenBank/DDBJ databases">
        <authorList>
            <person name="Palmer J.M."/>
        </authorList>
    </citation>
    <scope>NUCLEOTIDE SEQUENCE [LARGE SCALE GENOMIC DNA]</scope>
    <source>
        <strain evidence="12 13">TWF696</strain>
    </source>
</reference>
<dbReference type="InterPro" id="IPR056328">
    <property type="entry name" value="DSRM_DHX29"/>
</dbReference>
<dbReference type="PROSITE" id="PS51192">
    <property type="entry name" value="HELICASE_ATP_BIND_1"/>
    <property type="match status" value="1"/>
</dbReference>
<evidence type="ECO:0000259" key="8">
    <source>
        <dbReference type="PROSITE" id="PS50030"/>
    </source>
</evidence>
<evidence type="ECO:0000256" key="6">
    <source>
        <dbReference type="ARBA" id="ARBA00060772"/>
    </source>
</evidence>
<dbReference type="GO" id="GO:0003723">
    <property type="term" value="F:RNA binding"/>
    <property type="evidence" value="ECO:0007669"/>
    <property type="project" value="UniProtKB-KW"/>
</dbReference>
<dbReference type="PROSITE" id="PS50030">
    <property type="entry name" value="UBA"/>
    <property type="match status" value="1"/>
</dbReference>
<dbReference type="InterPro" id="IPR014001">
    <property type="entry name" value="Helicase_ATP-bd"/>
</dbReference>
<evidence type="ECO:0000256" key="7">
    <source>
        <dbReference type="SAM" id="MobiDB-lite"/>
    </source>
</evidence>
<feature type="compositionally biased region" description="Low complexity" evidence="7">
    <location>
        <begin position="31"/>
        <end position="41"/>
    </location>
</feature>
<dbReference type="Gene3D" id="3.40.50.300">
    <property type="entry name" value="P-loop containing nucleotide triphosphate hydrolases"/>
    <property type="match status" value="2"/>
</dbReference>
<feature type="domain" description="UBA" evidence="8">
    <location>
        <begin position="349"/>
        <end position="390"/>
    </location>
</feature>
<keyword evidence="5" id="KW-0694">RNA-binding</keyword>
<dbReference type="PROSITE" id="PS50908">
    <property type="entry name" value="RWD"/>
    <property type="match status" value="1"/>
</dbReference>
<comment type="caution">
    <text evidence="12">The sequence shown here is derived from an EMBL/GenBank/DDBJ whole genome shotgun (WGS) entry which is preliminary data.</text>
</comment>
<feature type="domain" description="Helicase ATP-binding" evidence="10">
    <location>
        <begin position="611"/>
        <end position="778"/>
    </location>
</feature>
<keyword evidence="2" id="KW-0378">Hydrolase</keyword>
<dbReference type="Pfam" id="PF24385">
    <property type="entry name" value="DSRM_DHX29"/>
    <property type="match status" value="1"/>
</dbReference>
<evidence type="ECO:0008006" key="14">
    <source>
        <dbReference type="Google" id="ProtNLM"/>
    </source>
</evidence>
<dbReference type="SUPFAM" id="SSF54495">
    <property type="entry name" value="UBC-like"/>
    <property type="match status" value="1"/>
</dbReference>
<dbReference type="SMART" id="SM00487">
    <property type="entry name" value="DEXDc"/>
    <property type="match status" value="1"/>
</dbReference>
<evidence type="ECO:0000259" key="9">
    <source>
        <dbReference type="PROSITE" id="PS50908"/>
    </source>
</evidence>
<dbReference type="CDD" id="cd23827">
    <property type="entry name" value="RWD_YLR419W-like"/>
    <property type="match status" value="1"/>
</dbReference>
<dbReference type="Pfam" id="PF00270">
    <property type="entry name" value="DEAD"/>
    <property type="match status" value="1"/>
</dbReference>
<keyword evidence="1" id="KW-0547">Nucleotide-binding</keyword>
<dbReference type="FunFam" id="1.20.120.1080:FF:000002">
    <property type="entry name" value="Putative ATP-dependent RNA helicase DHX36"/>
    <property type="match status" value="1"/>
</dbReference>
<dbReference type="InterPro" id="IPR016135">
    <property type="entry name" value="UBQ-conjugating_enzyme/RWD"/>
</dbReference>
<dbReference type="PANTHER" id="PTHR18934:SF267">
    <property type="entry name" value="ATP-DEPENDENT RNA HELICASE YLR419W-RELATED"/>
    <property type="match status" value="1"/>
</dbReference>
<keyword evidence="3" id="KW-0347">Helicase</keyword>